<dbReference type="EC" id="2.7.7.13" evidence="3"/>
<feature type="domain" description="Mannose-1-phosphate guanyltransferase C-terminal" evidence="8">
    <location>
        <begin position="274"/>
        <end position="382"/>
    </location>
</feature>
<feature type="domain" description="Nucleotidyl transferase" evidence="7">
    <location>
        <begin position="16"/>
        <end position="247"/>
    </location>
</feature>
<dbReference type="GO" id="GO:0004475">
    <property type="term" value="F:mannose-1-phosphate guanylyltransferase (GTP) activity"/>
    <property type="evidence" value="ECO:0007669"/>
    <property type="project" value="UniProtKB-EC"/>
</dbReference>
<keyword evidence="10" id="KW-1185">Reference proteome</keyword>
<dbReference type="InterPro" id="IPR050486">
    <property type="entry name" value="Mannose-1P_guanyltransferase"/>
</dbReference>
<dbReference type="Gene3D" id="3.90.550.10">
    <property type="entry name" value="Spore Coat Polysaccharide Biosynthesis Protein SpsA, Chain A"/>
    <property type="match status" value="1"/>
</dbReference>
<gene>
    <name evidence="9" type="ORF">TM35_000132990</name>
</gene>
<dbReference type="GO" id="GO:0009298">
    <property type="term" value="P:GDP-mannose biosynthetic process"/>
    <property type="evidence" value="ECO:0007669"/>
    <property type="project" value="UniProtKB-UniPathway"/>
</dbReference>
<evidence type="ECO:0000256" key="2">
    <source>
        <dbReference type="ARBA" id="ARBA00007274"/>
    </source>
</evidence>
<dbReference type="RefSeq" id="XP_028883361.1">
    <property type="nucleotide sequence ID" value="XM_029025515.1"/>
</dbReference>
<keyword evidence="4 9" id="KW-0808">Transferase</keyword>
<protein>
    <recommendedName>
        <fullName evidence="3">mannose-1-phosphate guanylyltransferase</fullName>
        <ecNumber evidence="3">2.7.7.13</ecNumber>
    </recommendedName>
</protein>
<dbReference type="EMBL" id="NBCO01000013">
    <property type="protein sequence ID" value="ORC89295.1"/>
    <property type="molecule type" value="Genomic_DNA"/>
</dbReference>
<sequence length="383" mass="42120">MSEEGKSAKSAKGMRAVILVGGYGTRLRPLTLTMPKPLVPFCNKPMIVHQVEALRDAGVTEVILAVAYRSDKMKEVMDYWSKELGVSFVFSVEDEPLGTAGPLALARDILLQDDQPFFVLNADVTCRFPLRELLSFHLKNGREGTIAVTKVSEWQKYGVVVFDESTGIIDQFVEKPKNFVGDKINAGIYILNKSVLNRIKLEKTSIETQVFPQMASAKQLSAFNLEGFWMDIGIPRDYIDGIGKYLQSLNGSPKESEELFLVGNTKRTNNFTVEGSVMIHPTAKIGEGCCIGPFVTIGPGCVIGPACRIKRSAIFENSTIGGASLIDSSIIGWSGRVGPWCRIVNNTVLGEDVEVKEELFLNGIKVLPNKTISQSYMEPEVVM</sequence>
<accession>A0A1X0NX68</accession>
<evidence type="ECO:0000256" key="5">
    <source>
        <dbReference type="ARBA" id="ARBA00022741"/>
    </source>
</evidence>
<evidence type="ECO:0000256" key="1">
    <source>
        <dbReference type="ARBA" id="ARBA00004823"/>
    </source>
</evidence>
<dbReference type="InterPro" id="IPR056729">
    <property type="entry name" value="GMPPB_C"/>
</dbReference>
<proteinExistence type="inferred from homology"/>
<evidence type="ECO:0000259" key="8">
    <source>
        <dbReference type="Pfam" id="PF25087"/>
    </source>
</evidence>
<keyword evidence="5" id="KW-0547">Nucleotide-binding</keyword>
<dbReference type="Pfam" id="PF25087">
    <property type="entry name" value="GMPPB_C"/>
    <property type="match status" value="1"/>
</dbReference>
<dbReference type="OrthoDB" id="1733332at2759"/>
<dbReference type="GO" id="GO:0005525">
    <property type="term" value="F:GTP binding"/>
    <property type="evidence" value="ECO:0007669"/>
    <property type="project" value="UniProtKB-KW"/>
</dbReference>
<dbReference type="AlphaFoldDB" id="A0A1X0NX68"/>
<dbReference type="VEuPathDB" id="TriTrypDB:TM35_000132990"/>
<comment type="caution">
    <text evidence="9">The sequence shown here is derived from an EMBL/GenBank/DDBJ whole genome shotgun (WGS) entry which is preliminary data.</text>
</comment>
<dbReference type="CDD" id="cd06425">
    <property type="entry name" value="M1P_guanylylT_B_like_N"/>
    <property type="match status" value="1"/>
</dbReference>
<evidence type="ECO:0000259" key="7">
    <source>
        <dbReference type="Pfam" id="PF00483"/>
    </source>
</evidence>
<dbReference type="InterPro" id="IPR005835">
    <property type="entry name" value="NTP_transferase_dom"/>
</dbReference>
<dbReference type="Proteomes" id="UP000192257">
    <property type="component" value="Unassembled WGS sequence"/>
</dbReference>
<dbReference type="PANTHER" id="PTHR22572">
    <property type="entry name" value="SUGAR-1-PHOSPHATE GUANYL TRANSFERASE"/>
    <property type="match status" value="1"/>
</dbReference>
<name>A0A1X0NX68_9TRYP</name>
<comment type="pathway">
    <text evidence="1">Nucleotide-sugar biosynthesis; GDP-alpha-D-mannose biosynthesis; GDP-alpha-D-mannose from alpha-D-mannose 1-phosphate (GTP route): step 1/1.</text>
</comment>
<dbReference type="FunFam" id="3.90.550.10:FF:000013">
    <property type="entry name" value="mannose-1-phosphate guanyltransferase beta"/>
    <property type="match status" value="1"/>
</dbReference>
<evidence type="ECO:0000313" key="10">
    <source>
        <dbReference type="Proteomes" id="UP000192257"/>
    </source>
</evidence>
<reference evidence="9 10" key="1">
    <citation type="submission" date="2017-03" db="EMBL/GenBank/DDBJ databases">
        <title>An alternative strategy for trypanosome survival in the mammalian bloodstream revealed through genome and transcriptome analysis of the ubiquitous bovine parasite Trypanosoma (Megatrypanum) theileri.</title>
        <authorList>
            <person name="Kelly S."/>
            <person name="Ivens A."/>
            <person name="Mott A."/>
            <person name="O'Neill E."/>
            <person name="Emms D."/>
            <person name="Macleod O."/>
            <person name="Voorheis P."/>
            <person name="Matthews J."/>
            <person name="Matthews K."/>
            <person name="Carrington M."/>
        </authorList>
    </citation>
    <scope>NUCLEOTIDE SEQUENCE [LARGE SCALE GENOMIC DNA]</scope>
    <source>
        <strain evidence="9">Edinburgh</strain>
    </source>
</reference>
<evidence type="ECO:0000313" key="9">
    <source>
        <dbReference type="EMBL" id="ORC89295.1"/>
    </source>
</evidence>
<comment type="similarity">
    <text evidence="2">Belongs to the transferase hexapeptide repeat family.</text>
</comment>
<dbReference type="InterPro" id="IPR029044">
    <property type="entry name" value="Nucleotide-diphossugar_trans"/>
</dbReference>
<evidence type="ECO:0000256" key="4">
    <source>
        <dbReference type="ARBA" id="ARBA00022679"/>
    </source>
</evidence>
<evidence type="ECO:0000256" key="3">
    <source>
        <dbReference type="ARBA" id="ARBA00012387"/>
    </source>
</evidence>
<evidence type="ECO:0000256" key="6">
    <source>
        <dbReference type="ARBA" id="ARBA00023134"/>
    </source>
</evidence>
<dbReference type="Pfam" id="PF00483">
    <property type="entry name" value="NTP_transferase"/>
    <property type="match status" value="1"/>
</dbReference>
<dbReference type="SUPFAM" id="SSF53448">
    <property type="entry name" value="Nucleotide-diphospho-sugar transferases"/>
    <property type="match status" value="1"/>
</dbReference>
<keyword evidence="6" id="KW-0342">GTP-binding</keyword>
<dbReference type="UniPathway" id="UPA00126">
    <property type="reaction ID" value="UER00930"/>
</dbReference>
<dbReference type="Gene3D" id="2.160.10.10">
    <property type="entry name" value="Hexapeptide repeat proteins"/>
    <property type="match status" value="1"/>
</dbReference>
<dbReference type="GeneID" id="39985295"/>
<dbReference type="STRING" id="67003.A0A1X0NX68"/>
<organism evidence="9 10">
    <name type="scientific">Trypanosoma theileri</name>
    <dbReference type="NCBI Taxonomy" id="67003"/>
    <lineage>
        <taxon>Eukaryota</taxon>
        <taxon>Discoba</taxon>
        <taxon>Euglenozoa</taxon>
        <taxon>Kinetoplastea</taxon>
        <taxon>Metakinetoplastina</taxon>
        <taxon>Trypanosomatida</taxon>
        <taxon>Trypanosomatidae</taxon>
        <taxon>Trypanosoma</taxon>
    </lineage>
</organism>
<dbReference type="InterPro" id="IPR045233">
    <property type="entry name" value="GMPPB_N"/>
</dbReference>